<reference evidence="1" key="1">
    <citation type="submission" date="2018-05" db="EMBL/GenBank/DDBJ databases">
        <authorList>
            <person name="Lanie J.A."/>
            <person name="Ng W.-L."/>
            <person name="Kazmierczak K.M."/>
            <person name="Andrzejewski T.M."/>
            <person name="Davidsen T.M."/>
            <person name="Wayne K.J."/>
            <person name="Tettelin H."/>
            <person name="Glass J.I."/>
            <person name="Rusch D."/>
            <person name="Podicherti R."/>
            <person name="Tsui H.-C.T."/>
            <person name="Winkler M.E."/>
        </authorList>
    </citation>
    <scope>NUCLEOTIDE SEQUENCE</scope>
</reference>
<dbReference type="AlphaFoldDB" id="A0A382YYS2"/>
<dbReference type="EMBL" id="UINC01179134">
    <property type="protein sequence ID" value="SVD87658.1"/>
    <property type="molecule type" value="Genomic_DNA"/>
</dbReference>
<proteinExistence type="predicted"/>
<protein>
    <submittedName>
        <fullName evidence="1">Uncharacterized protein</fullName>
    </submittedName>
</protein>
<accession>A0A382YYS2</accession>
<evidence type="ECO:0000313" key="1">
    <source>
        <dbReference type="EMBL" id="SVD87658.1"/>
    </source>
</evidence>
<organism evidence="1">
    <name type="scientific">marine metagenome</name>
    <dbReference type="NCBI Taxonomy" id="408172"/>
    <lineage>
        <taxon>unclassified sequences</taxon>
        <taxon>metagenomes</taxon>
        <taxon>ecological metagenomes</taxon>
    </lineage>
</organism>
<gene>
    <name evidence="1" type="ORF">METZ01_LOCUS440512</name>
</gene>
<feature type="non-terminal residue" evidence="1">
    <location>
        <position position="1"/>
    </location>
</feature>
<name>A0A382YYS2_9ZZZZ</name>
<sequence length="28" mass="3005">VDSVLYVDALNMSKSYAVTGKLGEKVFA</sequence>